<evidence type="ECO:0000256" key="1">
    <source>
        <dbReference type="SAM" id="Phobius"/>
    </source>
</evidence>
<evidence type="ECO:0000313" key="3">
    <source>
        <dbReference type="Proteomes" id="UP000276603"/>
    </source>
</evidence>
<evidence type="ECO:0000313" key="2">
    <source>
        <dbReference type="EMBL" id="RKN79360.1"/>
    </source>
</evidence>
<name>A0A3B0C2Q4_9FLAO</name>
<feature type="transmembrane region" description="Helical" evidence="1">
    <location>
        <begin position="653"/>
        <end position="674"/>
    </location>
</feature>
<keyword evidence="3" id="KW-1185">Reference proteome</keyword>
<protein>
    <submittedName>
        <fullName evidence="2">Uncharacterized protein</fullName>
    </submittedName>
</protein>
<reference evidence="2 3" key="1">
    <citation type="submission" date="2018-10" db="EMBL/GenBank/DDBJ databases">
        <title>Ulvibacterium marinum gen. nov., sp. nov., a novel marine bacterium of the family Flavobacteriaceae, isolated from a culture of the green alga Ulva prolifera.</title>
        <authorList>
            <person name="Zhang Z."/>
        </authorList>
    </citation>
    <scope>NUCLEOTIDE SEQUENCE [LARGE SCALE GENOMIC DNA]</scope>
    <source>
        <strain evidence="2 3">CCMM003</strain>
    </source>
</reference>
<keyword evidence="1" id="KW-0472">Membrane</keyword>
<keyword evidence="1" id="KW-1133">Transmembrane helix</keyword>
<feature type="transmembrane region" description="Helical" evidence="1">
    <location>
        <begin position="680"/>
        <end position="703"/>
    </location>
</feature>
<proteinExistence type="predicted"/>
<dbReference type="EMBL" id="RBCJ01000003">
    <property type="protein sequence ID" value="RKN79360.1"/>
    <property type="molecule type" value="Genomic_DNA"/>
</dbReference>
<dbReference type="Proteomes" id="UP000276603">
    <property type="component" value="Unassembled WGS sequence"/>
</dbReference>
<accession>A0A3B0C2Q4</accession>
<gene>
    <name evidence="2" type="ORF">D7Z94_13665</name>
</gene>
<organism evidence="2 3">
    <name type="scientific">Ulvibacterium marinum</name>
    <dbReference type="NCBI Taxonomy" id="2419782"/>
    <lineage>
        <taxon>Bacteria</taxon>
        <taxon>Pseudomonadati</taxon>
        <taxon>Bacteroidota</taxon>
        <taxon>Flavobacteriia</taxon>
        <taxon>Flavobacteriales</taxon>
        <taxon>Flavobacteriaceae</taxon>
        <taxon>Ulvibacterium</taxon>
    </lineage>
</organism>
<dbReference type="RefSeq" id="WP_120712174.1">
    <property type="nucleotide sequence ID" value="NZ_RBCJ01000003.1"/>
</dbReference>
<dbReference type="OrthoDB" id="9816502at2"/>
<keyword evidence="1" id="KW-0812">Transmembrane</keyword>
<dbReference type="AlphaFoldDB" id="A0A3B0C2Q4"/>
<sequence>MSKILSSYSFLPWIRQGIANQIQVEDHDPTVKLRAPITVDLSIKADGQVVNPPISQTVGLYGPADIIGIDSRAVVKTEPRNWITNFEPNYLASIDLIHKDYPWRYTPAKPDNKDRLRPWITLVVLEESEFENGKNMADRPLSYIDLKIAASEVFPPADQLWAWAHVHVNTDLIEDDLPNPDDPQTPIQRVISDPANQNQATQIKDDFEEFVGQDPDNTFSRIICPRRLEENKAYHAFLIPTFESGRLAGLGLDVEGIFDAEATLNATTSAWEDYAGKTEPASFPVYYQWYFRTGTVGDFEYLVRLLEPKPVDNRVGRWDMDVRNPGSNIEGIGDLDENGIPVNQLGGILRLGGALQVPVNSMSDTEKVEYNNYNEWAKTPYPREFQKQLAAFINLADDYSKDTAKTAHQNPQLSDKIISESAAENEPDPLITAPLYGRWHALTNRLLEAGDSIPDNNWVHELNLDPRFRVAAGFGTGIIQTNQEKYMEAAWEQIGKVIEANRQIRQAQLAQAVSKYWFNAHVKSLQKTNEGAFMWLTQPMQARVLSNGLTLEKNEEVLTVHHHVKTSKVPAVAFAPEMRKFMRPRGRMVKTLPFTKDIKPETALVDRINTGEVKPAPEKKVPKDLPTIEKVIPTLKPQNVPGFLMKWMEKHKWLKYLFLGIALLILLLLVIFVSPNISSFSIGLQTISGIAAFVALLLLFLFFRMLRWENEVDKADSLDPLEQTPEAVDDYESFPDFELTLPGDNVSFRPGTSDSNEGVRFKAAQRDVGEMMQGHIEASFEPIKPQLNLQDISAATLRTIDPKVTIPGFVLNNKILIPDRIKLGLAKPEVFKEAMAYPEIDTPMYKPLIDISADLFLPNINLIEQNSISLLETNQKFIEAYMVGLNHEFARELMWREYLTDQRGSYFRQFWDVSEYLFDQEEIDKMLQQIGNDLGEDATPEEIAKKLKETIKERLKDIPVLHRWSKHSKLGSHDNREEPGDNEQEVVLVIRGELLKKYPNAVIYAHRAQWKPISDTDPTPDRNQERELVPIPDDLENNPPRDTVKTPLYEAKVDPDIYFFGFDLTAEEAQGMTEGEPADLEDRAGWFFVIKERPGEPRFGLDIGTTEEGELEVWNDMAWGNVTPAVDPATANGKFLQITSATQDIDVNTNPLEDDDDEKLVQREEDKQFTWNEEMNSAELAYILFQAPVMVAVHGAEMLPKT</sequence>
<comment type="caution">
    <text evidence="2">The sequence shown here is derived from an EMBL/GenBank/DDBJ whole genome shotgun (WGS) entry which is preliminary data.</text>
</comment>